<dbReference type="AlphaFoldDB" id="A0AAV0UP01"/>
<dbReference type="EMBL" id="CANTFM010001262">
    <property type="protein sequence ID" value="CAI5737505.1"/>
    <property type="molecule type" value="Genomic_DNA"/>
</dbReference>
<evidence type="ECO:0000256" key="1">
    <source>
        <dbReference type="SAM" id="SignalP"/>
    </source>
</evidence>
<organism evidence="2 3">
    <name type="scientific">Peronospora destructor</name>
    <dbReference type="NCBI Taxonomy" id="86335"/>
    <lineage>
        <taxon>Eukaryota</taxon>
        <taxon>Sar</taxon>
        <taxon>Stramenopiles</taxon>
        <taxon>Oomycota</taxon>
        <taxon>Peronosporomycetes</taxon>
        <taxon>Peronosporales</taxon>
        <taxon>Peronosporaceae</taxon>
        <taxon>Peronospora</taxon>
    </lineage>
</organism>
<name>A0AAV0UP01_9STRA</name>
<reference evidence="2" key="1">
    <citation type="submission" date="2022-12" db="EMBL/GenBank/DDBJ databases">
        <authorList>
            <person name="Webb A."/>
        </authorList>
    </citation>
    <scope>NUCLEOTIDE SEQUENCE</scope>
    <source>
        <strain evidence="2">Pd1</strain>
    </source>
</reference>
<dbReference type="InterPro" id="IPR029063">
    <property type="entry name" value="SAM-dependent_MTases_sf"/>
</dbReference>
<protein>
    <recommendedName>
        <fullName evidence="4">Spermidine synthase</fullName>
    </recommendedName>
</protein>
<keyword evidence="3" id="KW-1185">Reference proteome</keyword>
<proteinExistence type="predicted"/>
<dbReference type="Proteomes" id="UP001162029">
    <property type="component" value="Unassembled WGS sequence"/>
</dbReference>
<gene>
    <name evidence="2" type="ORF">PDE001_LOCUS6626</name>
</gene>
<dbReference type="Gene3D" id="3.40.50.150">
    <property type="entry name" value="Vaccinia Virus protein VP39"/>
    <property type="match status" value="1"/>
</dbReference>
<sequence length="398" mass="45618">MLFLSSSSLLLFCVVWQFLASHLATSTDDTYTVVNRINEGPSVVAVVRRHGVLFLLYDQTIIGAEFDDPAIRNQAGFPGFAIMQCAAYLQETPTRALQIGLGIGTVPSFLREMKIPTDVVEISEAVVTQATDYFQYELCQEEDDTRDFGEDAQDCFNGRTFIMDGLEFLSRQPVDLGIQTNDDEQPYDLVLVDVYTGSNPLEFFVREEMLRIRENWLIPEGVLVLNFVGYIQDFRTAASKSIYRTLQSVFRHVKGFREMEDEPDEPEAANIVFYASDKPFSFNLPTTHMYQNPERNSYFRVVKHFPEWEIFTELKADVEVAVHQEIDNEDVRFVESDETSRTDGIAAIRVLTEADYGQEDFRKIHIDTQAHMRERVLARFPSALWEELKQKPASTTSE</sequence>
<evidence type="ECO:0008006" key="4">
    <source>
        <dbReference type="Google" id="ProtNLM"/>
    </source>
</evidence>
<dbReference type="SUPFAM" id="SSF53335">
    <property type="entry name" value="S-adenosyl-L-methionine-dependent methyltransferases"/>
    <property type="match status" value="1"/>
</dbReference>
<evidence type="ECO:0000313" key="2">
    <source>
        <dbReference type="EMBL" id="CAI5737505.1"/>
    </source>
</evidence>
<evidence type="ECO:0000313" key="3">
    <source>
        <dbReference type="Proteomes" id="UP001162029"/>
    </source>
</evidence>
<comment type="caution">
    <text evidence="2">The sequence shown here is derived from an EMBL/GenBank/DDBJ whole genome shotgun (WGS) entry which is preliminary data.</text>
</comment>
<feature type="chain" id="PRO_5043426714" description="Spermidine synthase" evidence="1">
    <location>
        <begin position="27"/>
        <end position="398"/>
    </location>
</feature>
<feature type="signal peptide" evidence="1">
    <location>
        <begin position="1"/>
        <end position="26"/>
    </location>
</feature>
<keyword evidence="1" id="KW-0732">Signal</keyword>
<accession>A0AAV0UP01</accession>